<dbReference type="OrthoDB" id="5417887at2759"/>
<dbReference type="Proteomes" id="UP000001056">
    <property type="component" value="Unassembled WGS sequence"/>
</dbReference>
<sequence>MYLVGQISITLTTCAAAGNKTSFGITLLMISDGIYGKTQVFIWFALVPMNLLLDTTAMLFWVALSVRSWGLTEYQTMRVTLVIWRSAEAAVTIMAASVPMLGMLVRGTRGSGRESHTRTSENRSRRTYNTTGSSRKVYYYNKPRRDLVTMSSSTWTGRSH</sequence>
<dbReference type="InParanoid" id="Q2GYV3"/>
<feature type="region of interest" description="Disordered" evidence="1">
    <location>
        <begin position="108"/>
        <end position="128"/>
    </location>
</feature>
<keyword evidence="2" id="KW-0812">Transmembrane</keyword>
<keyword evidence="2" id="KW-0472">Membrane</keyword>
<proteinExistence type="predicted"/>
<evidence type="ECO:0000256" key="2">
    <source>
        <dbReference type="SAM" id="Phobius"/>
    </source>
</evidence>
<evidence type="ECO:0000256" key="1">
    <source>
        <dbReference type="SAM" id="MobiDB-lite"/>
    </source>
</evidence>
<dbReference type="EMBL" id="CH408033">
    <property type="protein sequence ID" value="EAQ85598.1"/>
    <property type="molecule type" value="Genomic_DNA"/>
</dbReference>
<keyword evidence="2" id="KW-1133">Transmembrane helix</keyword>
<accession>Q2GYV3</accession>
<gene>
    <name evidence="3" type="ORF">CHGG_06851</name>
</gene>
<dbReference type="RefSeq" id="XP_001224507.1">
    <property type="nucleotide sequence ID" value="XM_001224506.1"/>
</dbReference>
<dbReference type="VEuPathDB" id="FungiDB:CHGG_06851"/>
<dbReference type="HOGENOM" id="CLU_1651958_0_0_1"/>
<evidence type="ECO:0000313" key="3">
    <source>
        <dbReference type="EMBL" id="EAQ85598.1"/>
    </source>
</evidence>
<organism evidence="3 4">
    <name type="scientific">Chaetomium globosum (strain ATCC 6205 / CBS 148.51 / DSM 1962 / NBRC 6347 / NRRL 1970)</name>
    <name type="common">Soil fungus</name>
    <dbReference type="NCBI Taxonomy" id="306901"/>
    <lineage>
        <taxon>Eukaryota</taxon>
        <taxon>Fungi</taxon>
        <taxon>Dikarya</taxon>
        <taxon>Ascomycota</taxon>
        <taxon>Pezizomycotina</taxon>
        <taxon>Sordariomycetes</taxon>
        <taxon>Sordariomycetidae</taxon>
        <taxon>Sordariales</taxon>
        <taxon>Chaetomiaceae</taxon>
        <taxon>Chaetomium</taxon>
    </lineage>
</organism>
<protein>
    <submittedName>
        <fullName evidence="3">Uncharacterized protein</fullName>
    </submittedName>
</protein>
<name>Q2GYV3_CHAGB</name>
<feature type="compositionally biased region" description="Basic and acidic residues" evidence="1">
    <location>
        <begin position="111"/>
        <end position="124"/>
    </location>
</feature>
<feature type="transmembrane region" description="Helical" evidence="2">
    <location>
        <begin position="82"/>
        <end position="105"/>
    </location>
</feature>
<evidence type="ECO:0000313" key="4">
    <source>
        <dbReference type="Proteomes" id="UP000001056"/>
    </source>
</evidence>
<keyword evidence="4" id="KW-1185">Reference proteome</keyword>
<reference evidence="4" key="1">
    <citation type="journal article" date="2015" name="Genome Announc.">
        <title>Draft genome sequence of the cellulolytic fungus Chaetomium globosum.</title>
        <authorList>
            <person name="Cuomo C.A."/>
            <person name="Untereiner W.A."/>
            <person name="Ma L.-J."/>
            <person name="Grabherr M."/>
            <person name="Birren B.W."/>
        </authorList>
    </citation>
    <scope>NUCLEOTIDE SEQUENCE [LARGE SCALE GENOMIC DNA]</scope>
    <source>
        <strain evidence="4">ATCC 6205 / CBS 148.51 / DSM 1962 / NBRC 6347 / NRRL 1970</strain>
    </source>
</reference>
<feature type="transmembrane region" description="Helical" evidence="2">
    <location>
        <begin position="40"/>
        <end position="62"/>
    </location>
</feature>
<dbReference type="AlphaFoldDB" id="Q2GYV3"/>
<dbReference type="GeneID" id="4394402"/>